<feature type="region of interest" description="Disordered" evidence="16">
    <location>
        <begin position="579"/>
        <end position="598"/>
    </location>
</feature>
<dbReference type="GO" id="GO:0060271">
    <property type="term" value="P:cilium assembly"/>
    <property type="evidence" value="ECO:0007669"/>
    <property type="project" value="UniProtKB-ARBA"/>
</dbReference>
<evidence type="ECO:0000256" key="14">
    <source>
        <dbReference type="ARBA" id="ARBA00023273"/>
    </source>
</evidence>
<dbReference type="InterPro" id="IPR043160">
    <property type="entry name" value="Dynein_C_barrel"/>
</dbReference>
<evidence type="ECO:0000256" key="10">
    <source>
        <dbReference type="ARBA" id="ARBA00023054"/>
    </source>
</evidence>
<dbReference type="Gene3D" id="1.10.8.710">
    <property type="match status" value="1"/>
</dbReference>
<dbReference type="InterPro" id="IPR027417">
    <property type="entry name" value="P-loop_NTPase"/>
</dbReference>
<evidence type="ECO:0000259" key="26">
    <source>
        <dbReference type="Pfam" id="PF18199"/>
    </source>
</evidence>
<keyword evidence="14" id="KW-0966">Cell projection</keyword>
<feature type="domain" description="Dynein heavy chain ATP-binding dynein motor region" evidence="22">
    <location>
        <begin position="3244"/>
        <end position="3465"/>
    </location>
</feature>
<dbReference type="Gene3D" id="1.10.8.1220">
    <property type="match status" value="1"/>
</dbReference>
<keyword evidence="13" id="KW-0206">Cytoskeleton</keyword>
<feature type="coiled-coil region" evidence="15">
    <location>
        <begin position="3093"/>
        <end position="3141"/>
    </location>
</feature>
<dbReference type="InterPro" id="IPR035706">
    <property type="entry name" value="AAA_9"/>
</dbReference>
<dbReference type="Pfam" id="PF17857">
    <property type="entry name" value="AAA_lid_1"/>
    <property type="match status" value="1"/>
</dbReference>
<dbReference type="InterPro" id="IPR041589">
    <property type="entry name" value="DNAH3_AAA_lid_1"/>
</dbReference>
<feature type="domain" description="Dynein heavy chain AAA lid" evidence="25">
    <location>
        <begin position="3877"/>
        <end position="4016"/>
    </location>
</feature>
<dbReference type="FunFam" id="1.10.8.1220:FF:000001">
    <property type="entry name" value="Dynein axonemal heavy chain 5"/>
    <property type="match status" value="1"/>
</dbReference>
<dbReference type="Pfam" id="PF12780">
    <property type="entry name" value="AAA_8"/>
    <property type="match status" value="1"/>
</dbReference>
<evidence type="ECO:0000256" key="8">
    <source>
        <dbReference type="ARBA" id="ARBA00022846"/>
    </source>
</evidence>
<dbReference type="Gene3D" id="1.10.8.720">
    <property type="entry name" value="Region D6 of dynein motor"/>
    <property type="match status" value="1"/>
</dbReference>
<dbReference type="Pfam" id="PF12775">
    <property type="entry name" value="AAA_7"/>
    <property type="match status" value="1"/>
</dbReference>
<evidence type="ECO:0000259" key="23">
    <source>
        <dbReference type="Pfam" id="PF17852"/>
    </source>
</evidence>
<dbReference type="Gene3D" id="1.20.140.100">
    <property type="entry name" value="Dynein heavy chain, N-terminal domain 2"/>
    <property type="match status" value="1"/>
</dbReference>
<evidence type="ECO:0000256" key="3">
    <source>
        <dbReference type="ARBA" id="ARBA00022490"/>
    </source>
</evidence>
<dbReference type="GO" id="GO:0051959">
    <property type="term" value="F:dynein light intermediate chain binding"/>
    <property type="evidence" value="ECO:0007669"/>
    <property type="project" value="InterPro"/>
</dbReference>
<dbReference type="Pfam" id="PF08393">
    <property type="entry name" value="DHC_N2"/>
    <property type="match status" value="1"/>
</dbReference>
<dbReference type="FunFam" id="3.40.50.300:FF:002141">
    <property type="entry name" value="Dynein heavy chain"/>
    <property type="match status" value="1"/>
</dbReference>
<dbReference type="InterPro" id="IPR004273">
    <property type="entry name" value="Dynein_heavy_D6_P-loop"/>
</dbReference>
<dbReference type="InterPro" id="IPR041228">
    <property type="entry name" value="Dynein_C"/>
</dbReference>
<dbReference type="FunFam" id="3.40.50.300:FF:000063">
    <property type="entry name" value="dynein heavy chain 6, axonemal"/>
    <property type="match status" value="1"/>
</dbReference>
<keyword evidence="8" id="KW-0282">Flagellum</keyword>
<evidence type="ECO:0000259" key="19">
    <source>
        <dbReference type="Pfam" id="PF12774"/>
    </source>
</evidence>
<name>A0A383WND6_TETOB</name>
<dbReference type="GO" id="GO:0005524">
    <property type="term" value="F:ATP binding"/>
    <property type="evidence" value="ECO:0007669"/>
    <property type="project" value="UniProtKB-KW"/>
</dbReference>
<evidence type="ECO:0000256" key="16">
    <source>
        <dbReference type="SAM" id="MobiDB-lite"/>
    </source>
</evidence>
<dbReference type="FunFam" id="3.40.50.300:FF:000362">
    <property type="entry name" value="Dynein, axonemal, heavy chain 6"/>
    <property type="match status" value="1"/>
</dbReference>
<evidence type="ECO:0008006" key="29">
    <source>
        <dbReference type="Google" id="ProtNLM"/>
    </source>
</evidence>
<dbReference type="Gene3D" id="1.20.1270.280">
    <property type="match status" value="1"/>
</dbReference>
<feature type="domain" description="Dynein heavy chain linker" evidence="18">
    <location>
        <begin position="1073"/>
        <end position="1475"/>
    </location>
</feature>
<dbReference type="FunFam" id="3.10.490.20:FF:000005">
    <property type="entry name" value="Dynein axonemal heavy chain 6"/>
    <property type="match status" value="1"/>
</dbReference>
<evidence type="ECO:0000256" key="4">
    <source>
        <dbReference type="ARBA" id="ARBA00022701"/>
    </source>
</evidence>
<evidence type="ECO:0000313" key="27">
    <source>
        <dbReference type="EMBL" id="SZX78970.1"/>
    </source>
</evidence>
<dbReference type="InterPro" id="IPR042219">
    <property type="entry name" value="AAA_lid_11_sf"/>
</dbReference>
<keyword evidence="5" id="KW-0547">Nucleotide-binding</keyword>
<dbReference type="STRING" id="3088.A0A383WND6"/>
<keyword evidence="9" id="KW-0243">Dynein</keyword>
<feature type="domain" description="Dynein heavy chain coiled coil stalk" evidence="20">
    <location>
        <begin position="2886"/>
        <end position="3214"/>
    </location>
</feature>
<dbReference type="Gene3D" id="1.20.920.30">
    <property type="match status" value="1"/>
</dbReference>
<dbReference type="GO" id="GO:0007018">
    <property type="term" value="P:microtubule-based movement"/>
    <property type="evidence" value="ECO:0007669"/>
    <property type="project" value="InterPro"/>
</dbReference>
<feature type="region of interest" description="Disordered" evidence="16">
    <location>
        <begin position="158"/>
        <end position="247"/>
    </location>
</feature>
<dbReference type="FunFam" id="1.20.58.1120:FF:000001">
    <property type="entry name" value="dynein heavy chain 2, axonemal"/>
    <property type="match status" value="1"/>
</dbReference>
<feature type="coiled-coil region" evidence="15">
    <location>
        <begin position="3413"/>
        <end position="3485"/>
    </location>
</feature>
<dbReference type="FunFam" id="1.20.140.100:FF:000004">
    <property type="entry name" value="Dynein axonemal heavy chain 6"/>
    <property type="match status" value="1"/>
</dbReference>
<evidence type="ECO:0000256" key="7">
    <source>
        <dbReference type="ARBA" id="ARBA00022840"/>
    </source>
</evidence>
<keyword evidence="7" id="KW-0067">ATP-binding</keyword>
<feature type="domain" description="Dynein heavy chain C-terminal" evidence="26">
    <location>
        <begin position="4023"/>
        <end position="4333"/>
    </location>
</feature>
<evidence type="ECO:0000256" key="2">
    <source>
        <dbReference type="ARBA" id="ARBA00008887"/>
    </source>
</evidence>
<dbReference type="InterPro" id="IPR042222">
    <property type="entry name" value="Dynein_2_N"/>
</dbReference>
<evidence type="ECO:0000256" key="15">
    <source>
        <dbReference type="SAM" id="Coils"/>
    </source>
</evidence>
<evidence type="ECO:0000256" key="9">
    <source>
        <dbReference type="ARBA" id="ARBA00023017"/>
    </source>
</evidence>
<feature type="compositionally biased region" description="Gly residues" evidence="16">
    <location>
        <begin position="475"/>
        <end position="491"/>
    </location>
</feature>
<evidence type="ECO:0000259" key="21">
    <source>
        <dbReference type="Pfam" id="PF12780"/>
    </source>
</evidence>
<keyword evidence="12" id="KW-0505">Motor protein</keyword>
<feature type="domain" description="Dynein heavy chain hydrolytic ATP-binding dynein motor region" evidence="19">
    <location>
        <begin position="1606"/>
        <end position="1932"/>
    </location>
</feature>
<dbReference type="GO" id="GO:0005874">
    <property type="term" value="C:microtubule"/>
    <property type="evidence" value="ECO:0007669"/>
    <property type="project" value="UniProtKB-KW"/>
</dbReference>
<dbReference type="InterPro" id="IPR042228">
    <property type="entry name" value="Dynein_linker_3"/>
</dbReference>
<dbReference type="GO" id="GO:0005929">
    <property type="term" value="C:cilium"/>
    <property type="evidence" value="ECO:0007669"/>
    <property type="project" value="UniProtKB-ARBA"/>
</dbReference>
<dbReference type="Pfam" id="PF18199">
    <property type="entry name" value="Dynein_C"/>
    <property type="match status" value="1"/>
</dbReference>
<evidence type="ECO:0000259" key="24">
    <source>
        <dbReference type="Pfam" id="PF17857"/>
    </source>
</evidence>
<dbReference type="Proteomes" id="UP000256970">
    <property type="component" value="Unassembled WGS sequence"/>
</dbReference>
<dbReference type="InterPro" id="IPR024317">
    <property type="entry name" value="Dynein_heavy_chain_D4_dom"/>
</dbReference>
<dbReference type="Pfam" id="PF03028">
    <property type="entry name" value="Dynein_heavy"/>
    <property type="match status" value="1"/>
</dbReference>
<dbReference type="GO" id="GO:0030286">
    <property type="term" value="C:dynein complex"/>
    <property type="evidence" value="ECO:0007669"/>
    <property type="project" value="UniProtKB-KW"/>
</dbReference>
<comment type="subcellular location">
    <subcellularLocation>
        <location evidence="1">Cytoplasm</location>
        <location evidence="1">Cytoskeleton</location>
        <location evidence="1">Flagellum axoneme</location>
    </subcellularLocation>
</comment>
<organism evidence="27 28">
    <name type="scientific">Tetradesmus obliquus</name>
    <name type="common">Green alga</name>
    <name type="synonym">Acutodesmus obliquus</name>
    <dbReference type="NCBI Taxonomy" id="3088"/>
    <lineage>
        <taxon>Eukaryota</taxon>
        <taxon>Viridiplantae</taxon>
        <taxon>Chlorophyta</taxon>
        <taxon>core chlorophytes</taxon>
        <taxon>Chlorophyceae</taxon>
        <taxon>CS clade</taxon>
        <taxon>Sphaeropleales</taxon>
        <taxon>Scenedesmaceae</taxon>
        <taxon>Tetradesmus</taxon>
    </lineage>
</organism>
<evidence type="ECO:0000256" key="11">
    <source>
        <dbReference type="ARBA" id="ARBA00023069"/>
    </source>
</evidence>
<evidence type="ECO:0000256" key="1">
    <source>
        <dbReference type="ARBA" id="ARBA00004611"/>
    </source>
</evidence>
<feature type="domain" description="Dynein heavy chain AAA 5 extension" evidence="23">
    <location>
        <begin position="2108"/>
        <end position="2231"/>
    </location>
</feature>
<evidence type="ECO:0000259" key="25">
    <source>
        <dbReference type="Pfam" id="PF18198"/>
    </source>
</evidence>
<dbReference type="Gene3D" id="1.20.920.20">
    <property type="match status" value="1"/>
</dbReference>
<accession>A0A383WND6</accession>
<reference evidence="27 28" key="1">
    <citation type="submission" date="2016-10" db="EMBL/GenBank/DDBJ databases">
        <authorList>
            <person name="Cai Z."/>
        </authorList>
    </citation>
    <scope>NUCLEOTIDE SEQUENCE [LARGE SCALE GENOMIC DNA]</scope>
</reference>
<dbReference type="EMBL" id="FNXT01001347">
    <property type="protein sequence ID" value="SZX78970.1"/>
    <property type="molecule type" value="Genomic_DNA"/>
</dbReference>
<feature type="compositionally biased region" description="Low complexity" evidence="16">
    <location>
        <begin position="213"/>
        <end position="245"/>
    </location>
</feature>
<protein>
    <recommendedName>
        <fullName evidence="29">Dynein heavy chain</fullName>
    </recommendedName>
</protein>
<evidence type="ECO:0000259" key="18">
    <source>
        <dbReference type="Pfam" id="PF08393"/>
    </source>
</evidence>
<evidence type="ECO:0000259" key="22">
    <source>
        <dbReference type="Pfam" id="PF12781"/>
    </source>
</evidence>
<dbReference type="Pfam" id="PF17852">
    <property type="entry name" value="Dynein_AAA_lid"/>
    <property type="match status" value="1"/>
</dbReference>
<dbReference type="PANTHER" id="PTHR22878">
    <property type="entry name" value="DYNEIN HEAVY CHAIN 6, AXONEMAL-LIKE-RELATED"/>
    <property type="match status" value="1"/>
</dbReference>
<evidence type="ECO:0000256" key="13">
    <source>
        <dbReference type="ARBA" id="ARBA00023212"/>
    </source>
</evidence>
<dbReference type="FunFam" id="1.20.920.30:FF:000005">
    <property type="entry name" value="Dynein, axonemal, heavy chain 2"/>
    <property type="match status" value="1"/>
</dbReference>
<dbReference type="Pfam" id="PF12781">
    <property type="entry name" value="AAA_9"/>
    <property type="match status" value="1"/>
</dbReference>
<dbReference type="Gene3D" id="3.10.490.20">
    <property type="match status" value="1"/>
</dbReference>
<dbReference type="FunFam" id="1.10.8.720:FF:000001">
    <property type="entry name" value="dynein heavy chain 7, axonemal"/>
    <property type="match status" value="1"/>
</dbReference>
<feature type="domain" description="Dynein heavy chain region D6 P-loop" evidence="17">
    <location>
        <begin position="3728"/>
        <end position="3844"/>
    </location>
</feature>
<dbReference type="FunFam" id="3.20.180.20:FF:000003">
    <property type="entry name" value="Dynein heavy chain 12, axonemal"/>
    <property type="match status" value="1"/>
</dbReference>
<keyword evidence="28" id="KW-1185">Reference proteome</keyword>
<evidence type="ECO:0000256" key="5">
    <source>
        <dbReference type="ARBA" id="ARBA00022741"/>
    </source>
</evidence>
<feature type="domain" description="Dynein heavy chain 3 AAA+ lid" evidence="24">
    <location>
        <begin position="2464"/>
        <end position="2549"/>
    </location>
</feature>
<dbReference type="Gene3D" id="1.10.472.130">
    <property type="match status" value="1"/>
</dbReference>
<evidence type="ECO:0000256" key="12">
    <source>
        <dbReference type="ARBA" id="ARBA00023175"/>
    </source>
</evidence>
<dbReference type="FunFam" id="1.20.920.20:FF:000006">
    <property type="entry name" value="Dynein, axonemal, heavy chain 6"/>
    <property type="match status" value="1"/>
</dbReference>
<keyword evidence="6" id="KW-0970">Cilium biogenesis/degradation</keyword>
<dbReference type="InterPro" id="IPR024743">
    <property type="entry name" value="Dynein_HC_stalk"/>
</dbReference>
<evidence type="ECO:0000259" key="17">
    <source>
        <dbReference type="Pfam" id="PF03028"/>
    </source>
</evidence>
<keyword evidence="3" id="KW-0963">Cytoplasm</keyword>
<sequence>MPEPKEPGEQQQRGQSPEPGCLRQQLYPQARQSVVLPQPKLVAEVKRQGSLSPVLGGRLSTAAGKHLPPLEAAGALGKLADGRPSLIGGTKEMRLPETLEAPKQQLNPLHKQGLIAAPALRGSFAQHKPHLSIDVLQAGNSTARSGLLSPAMAAAAAAAGRPGSPGPRSSLVLPSSPMAPPNASGMQLFDDPATVGGARSRSPVAQQQGISSPGATGMQQQQQQVAAGAATPTAAAPSKPGTAAGKQPEQDEYNYIKLIYTLREYPTTEDFVYLRRFKRYPADCNPYALEVVQFGSVDQVDYYTLSVRGITRYVDGVNAEFATLDQWEREVQLYIALKQLALFRQHKLWKAFKSWKHSIGSSKIAAAKASLNKQLFMLSPVFQGPLQRFHQLCHELSSMRVHNLKPAQVYTLKQFADSHAQHSEVCAERLEEFSEQVYETVEQACRDALIQLQQQLETLAIKSEGEAGTAAGMSLSGGSGKQGHSMAGGRGSMVSVSGGLTSPNGMSTAGGKADDGKPQQQDYAYTMAAAYRSEQRRLLSFIRMSDFMMCDTLHTVLVESVAEVLESVRPALTVGLPAAGANGSSGKSRPGSAAPNPARSLQTMHTLLNGSRRQRQSAAVAGMQLAPVTVAQQQAAAAAGEAGSAVQRAPVFELQVLLTQSLEELVFEPEPEHFQAQMASVLLEFNSCVTSIRRLYSRPELVSGVLGAKAGDLQEATPLAELVIAGDLEELVNATKAAMDVALARANMQKNAYEQFKDMMLFDRQLDLASLSPAFKAACGFKGLAAAAAAGEFAPATAEASLVGLRQQPLSPMTPSPAAAAVAAACDGAEHAPVSLHTFRSLLDKLMQQKCAIEGLLPAADVNIVRINAAALKQALIPWPVNRLAELHKALPVLAADLLHEFMDHMHSAQPRLSAVCSCVKEYVEKLTLLAELTQLNKVMDAACAQVHAVYALLDEYKIKVPDVDRAGYASLDSMYAGLKALMEEVEAGKEEAVAKYSAGLESGVEGLAKEIEALRIAAQNEMLLNEESSPAAVLDELQQLRAQLAGHAQELARINQFQRLFKVAESTVEDLAAVQDDVALKLSLWTSSAEFEEVVAGWRGCHFEALDLATMEETMARFHKSVIKMEKGLPPNKLVPKLRAAVDEYRLLLPVVSALRNKTLKERHWAKVFAAIGTTLARDETFTLQALLDAKVGAAKDACMAISTEATQEAALEELLAKVTAKWAGIEFCVIPYKDSKDVYILGALDEIQVALEDSLVTMSTILASRFVAGIRPEVERVEKQLNVFSDTLDQWVQVQTSWMYLEPIFSAQDIQKQLPSEYRAFDHVHKQLREVMRRTKDRPNALQTASNPSLLESLSKSYETLEAIQKSLEEYLETKRVAFPRFYFLSNDELLEILAQTKNVQAVQPHMGKCFDGIRRLDVGDDPKSTDIFAMVSGEGERVSFGKNPLKARNSVEQWLGTVESGMVASLRRLAKQGMASYPEEPRSDWVLRQPVQLVLAVSQVYWCAAVEEQLRSAAPHDGLTAFYQLNVRQLAELTRLVRGDLSNLGRRLLAALITIDVHSRDIVSSLLAKATSSVNDFEWQMQLRYYFEEEDLVVRQVNARFLYAYEYLGAQPRLVVTPMTDRCYLTLTGALHLKLGGAPAGPAGTGKTETTKDLGKALGGNCVVFNCGENLDYKFMGKFFSGLAQCGAWACFDEFNRIDVEVLSVVAQQLLTIQNALKANLNKFWFEGRPIKLVPTCGVFITMNPGYAGRTELPDNLKALFRPCSMMIPDYALVAEVMLFSEGFEDSKALSRKMVKLYKLASEQLSQQDHYDFGMRAVKSVLVMAGGLKRANPELPEDVVLIRAMRDSNLPKFLTHDMELFCNIIADLFPGLDVPNQDYGELEQSIRAVLSQRGLQQPANFVTKVVQMYDTMCVRFGLMLVGPTGGGKTTCCGTLQGALTHLRKEMNHPNEQFQVIHTYRLNPKCIKMGELYGEYNLLTNEWTDGLASTIIRGAVADTSLDRKWVVFDGPVDAVWIENMNTVLDDNCTLCLPNGERIKLNPTTMRMVFEVSDLSAASPATVSRCGMVFIAQDQLGWRPAVQTWLATALPQAVPGISAAQREHVYGLFDKYVDGGLAWVRKQGKEYIPSVDNNLTSTLMLLLQSLMDPTKGLKVAALEGDASAAAMGRLFGFAYVWALGGNLAPSCTEAFDEFVREHLADVVTFPGGGLVFDHQLHFKSGVPEFKPWTDTVPSFTYSKAVPYFQMLVPTVDTVRFSYLLEACLDVQRSVLFTGVTGVGKSIISAAALEKLAAAPQPAGVADSGCSGRVAGRLLAHTVVFSAQTSSIDTQLLIESKLEKKRKTRYGAPVNKKVVFFIDDVNMPAREKYGAQPPIELLRQCQDFRGFYDRKKLFWKDVEDTVLCAACAPPGGGRQEVTARFFRHFTMLSIPPPSDAAIKTILSSILTGFLADFAPDLRSMAGPLVNASTAAYNRISEELLPTPAKSHYTFNLRDLSKQFQGMLLVSPGCCSDKEALARLWMHEACRVFADRLVCDEDRQYFQKMLIELSAKHGLSSMSYEEAFEKRSIAWGDFLRPGLERGERQYEEVSDNAKLLRLLEDYLDEYNMSHTNTLNLVFFQHAVDHICRLARVLRQPRGNAMLVGAGGSGKRSLTCFAAHISGFKTFQIELSRGYGATEFREDLKKLYRTAGVDGEPVVFLFSDTQMVQEGFLEDINNMLNSGEVPGLFAPDEKEQIINDVREWVEATGGNPSKGGCYNAFINRVRDNLHIVLTMSPVGEAFRARCRQFPSLINCCTIDWFSTWPAEALLSVSQKFLANTDLGSPQVNAAVAQMCVHIHTSVEHMSERFYAELRRRYYTTPKSYLDLINLYLQLLQEKRDELGQARNRLLDGLKKLNETNALVASMKADLARLQPELESKAAATADLLVKVSADQEEAEKVKVGVAAEEKDVKAMQQQTQTIADAAQAELAEAMPALQAAIDSLKALNKNDIVEIKSFPKPPPLVQMTMEAVCILKQEKPDWDTAKRVLGDVNFMRSLEEFDKDNIPDAVIKKLRRYIDDPNYQPDVVAKQSRAAMSLCMWTRAMDVYNRVAKVVEPKRQKLREAEAQLEQANAQLQEKQDALAAVVSRVNSLKKQLADAQSEQCKLNDQVDLTRKRLERAGKLTSGLADEGVRWQATADQLQTQTELLVGDVFLSAACIAYYGAFTGSYREELVSSWVAKCQELAIPVSQNCTLRGTLASPVEVREWLLAGLPSDGTSIDSSILVTRGKRWPLMIDPQGQANAWVKNMESRSGLRVIKLTDSNFLRTLENCIRIGNPCLIEDVGEVLDPALEPVLQRCVFKQGGRLLIRLGDADVDYDPAFKLYITTKLANPHYLPEVCIKVTLINFTVTMQGLEDQLLGEVVRQERPELEDQRDRLVTSIAADKRQLQDLEDKILKLLRECEGNILDDEQLLATLNNSKLTSAAIQNRVKEAEETERNINAARESYRPAATRGSILYFAIADLAGISPMYQFSLAYFIRLFSHCIEASGKSGDVAVRLQLLSEYATSFVFKNVSRGLFEEHKLLFSFLLCTSILRHPSANEIADVEWACLVRGAATAVATSGSGSSASSSHKPRAKPDAAYWLPDEAWQGLLLLEQLVPPLKGLGNSIQQDARGWKEWYESAEPHQQPLPGPWQEQLGGRFAALLLVKQLREEKLMFAAQQYVAAKLGREFTEPEPWTLDGVFEETSARTPIIFILSTGADPTAMLQRFGERKGWVMGQRLHLVSLGQGLLAETMIKQAATAGDWVCLQNCHLAASWMRRLQEQVEELAHGTSQNVHPDFRLWLTSMPSPVFPVPVLQNGIKLTNEPPKGVKANIGRTYNDAGDELLDSCAAKPSEWRRLLFSLSFFHAVVQERCKFGPLGWNICYEFNASDLECSSSTLRMFLNEAEAIPWEALEYVIGQVNYGGRVTDDLDRRCLTSVLRQFLSPRIVRDECAALTHSGTYCVPRDGSMESYREYIKGLPSTEAPEVFGMHANANIAFQLQETRRLLDAVLSIQPRISGGSGSSASSSDAVVAALCAETLEALPADLDLSEAAAGLFERMPDGKLNSLSVVLGQEVERFQRLAAVLRQSLVALQAAIRGQVVMSAELEAAYNALLLNQVPELWQRVAYPSLKPLAGWVRDYHARVAFMRSWLANGPPACFWLPGFFFPQGFMTGVLQMHARKYSIPIDSLSFGFEVTQSQSGSAVSEPPADGIFVDGLWIDGGRWDNAAGCLQESQPGVMRAPLPVVHFKPVQSYEPPAEQYQCPLYKTSERAGVLSTTGQSTNFVLCVSLPVARGTGTDFWVLQGVALLCQLDT</sequence>
<dbReference type="Gene3D" id="3.40.50.300">
    <property type="entry name" value="P-loop containing nucleotide triphosphate hydrolases"/>
    <property type="match status" value="5"/>
</dbReference>
<keyword evidence="11" id="KW-0969">Cilium</keyword>
<keyword evidence="4" id="KW-0493">Microtubule</keyword>
<gene>
    <name evidence="27" type="ORF">BQ4739_LOCUS19268</name>
</gene>
<dbReference type="Gene3D" id="3.20.180.20">
    <property type="entry name" value="Dynein heavy chain, N-terminal domain 2"/>
    <property type="match status" value="1"/>
</dbReference>
<dbReference type="InterPro" id="IPR041658">
    <property type="entry name" value="AAA_lid_11"/>
</dbReference>
<dbReference type="FunFam" id="3.40.50.300:FF:001145">
    <property type="entry name" value="Putative dynein heavy chain"/>
    <property type="match status" value="1"/>
</dbReference>
<dbReference type="Gene3D" id="1.20.58.1120">
    <property type="match status" value="1"/>
</dbReference>
<proteinExistence type="inferred from homology"/>
<dbReference type="InterPro" id="IPR035699">
    <property type="entry name" value="AAA_6"/>
</dbReference>
<comment type="similarity">
    <text evidence="2">Belongs to the dynein heavy chain family.</text>
</comment>
<evidence type="ECO:0000313" key="28">
    <source>
        <dbReference type="Proteomes" id="UP000256970"/>
    </source>
</evidence>
<evidence type="ECO:0000256" key="6">
    <source>
        <dbReference type="ARBA" id="ARBA00022794"/>
    </source>
</evidence>
<dbReference type="InterPro" id="IPR041466">
    <property type="entry name" value="Dynein_AAA5_ext"/>
</dbReference>
<dbReference type="Pfam" id="PF12774">
    <property type="entry name" value="AAA_6"/>
    <property type="match status" value="1"/>
</dbReference>
<evidence type="ECO:0000259" key="20">
    <source>
        <dbReference type="Pfam" id="PF12777"/>
    </source>
</evidence>
<dbReference type="Pfam" id="PF18198">
    <property type="entry name" value="AAA_lid_11"/>
    <property type="match status" value="1"/>
</dbReference>
<feature type="compositionally biased region" description="Low complexity" evidence="16">
    <location>
        <begin position="158"/>
        <end position="176"/>
    </location>
</feature>
<feature type="region of interest" description="Disordered" evidence="16">
    <location>
        <begin position="1"/>
        <end position="23"/>
    </location>
</feature>
<dbReference type="Pfam" id="PF12777">
    <property type="entry name" value="MT"/>
    <property type="match status" value="1"/>
</dbReference>
<dbReference type="Gene3D" id="6.10.140.1060">
    <property type="match status" value="1"/>
</dbReference>
<keyword evidence="10 15" id="KW-0175">Coiled coil</keyword>
<dbReference type="InterPro" id="IPR043157">
    <property type="entry name" value="Dynein_AAA1S"/>
</dbReference>
<dbReference type="InterPro" id="IPR013602">
    <property type="entry name" value="Dynein_heavy_linker"/>
</dbReference>
<feature type="domain" description="Dynein heavy chain AAA module D4" evidence="21">
    <location>
        <begin position="2613"/>
        <end position="2872"/>
    </location>
</feature>
<dbReference type="GO" id="GO:0045505">
    <property type="term" value="F:dynein intermediate chain binding"/>
    <property type="evidence" value="ECO:0007669"/>
    <property type="project" value="InterPro"/>
</dbReference>
<dbReference type="SUPFAM" id="SSF52540">
    <property type="entry name" value="P-loop containing nucleoside triphosphate hydrolases"/>
    <property type="match status" value="4"/>
</dbReference>
<dbReference type="FunFam" id="1.10.8.710:FF:000004">
    <property type="entry name" value="Dynein axonemal heavy chain 6"/>
    <property type="match status" value="1"/>
</dbReference>
<dbReference type="GO" id="GO:0008569">
    <property type="term" value="F:minus-end-directed microtubule motor activity"/>
    <property type="evidence" value="ECO:0007669"/>
    <property type="project" value="InterPro"/>
</dbReference>
<dbReference type="PANTHER" id="PTHR22878:SF68">
    <property type="entry name" value="DYNEIN HEAVY CHAIN 6, AXONEMAL-LIKE"/>
    <property type="match status" value="1"/>
</dbReference>
<dbReference type="InterPro" id="IPR026983">
    <property type="entry name" value="DHC"/>
</dbReference>
<feature type="region of interest" description="Disordered" evidence="16">
    <location>
        <begin position="471"/>
        <end position="518"/>
    </location>
</feature>
<dbReference type="Gene3D" id="1.10.287.2620">
    <property type="match status" value="1"/>
</dbReference>